<dbReference type="EMBL" id="MLAK01000911">
    <property type="protein sequence ID" value="OHT01449.1"/>
    <property type="molecule type" value="Genomic_DNA"/>
</dbReference>
<dbReference type="GeneID" id="94842794"/>
<feature type="transmembrane region" description="Helical" evidence="2">
    <location>
        <begin position="886"/>
        <end position="907"/>
    </location>
</feature>
<feature type="transmembrane region" description="Helical" evidence="2">
    <location>
        <begin position="153"/>
        <end position="175"/>
    </location>
</feature>
<evidence type="ECO:0000313" key="3">
    <source>
        <dbReference type="EMBL" id="OHT01449.1"/>
    </source>
</evidence>
<keyword evidence="2" id="KW-0812">Transmembrane</keyword>
<evidence type="ECO:0000256" key="2">
    <source>
        <dbReference type="SAM" id="Phobius"/>
    </source>
</evidence>
<feature type="transmembrane region" description="Helical" evidence="2">
    <location>
        <begin position="325"/>
        <end position="349"/>
    </location>
</feature>
<gene>
    <name evidence="3" type="ORF">TRFO_31710</name>
</gene>
<feature type="transmembrane region" description="Helical" evidence="2">
    <location>
        <begin position="300"/>
        <end position="319"/>
    </location>
</feature>
<feature type="transmembrane region" description="Helical" evidence="2">
    <location>
        <begin position="187"/>
        <end position="207"/>
    </location>
</feature>
<evidence type="ECO:0000256" key="1">
    <source>
        <dbReference type="SAM" id="MobiDB-lite"/>
    </source>
</evidence>
<evidence type="ECO:0000313" key="4">
    <source>
        <dbReference type="Proteomes" id="UP000179807"/>
    </source>
</evidence>
<feature type="transmembrane region" description="Helical" evidence="2">
    <location>
        <begin position="670"/>
        <end position="691"/>
    </location>
</feature>
<feature type="compositionally biased region" description="Polar residues" evidence="1">
    <location>
        <begin position="624"/>
        <end position="635"/>
    </location>
</feature>
<accession>A0A1J4JQQ4</accession>
<keyword evidence="2" id="KW-0472">Membrane</keyword>
<keyword evidence="2" id="KW-1133">Transmembrane helix</keyword>
<dbReference type="RefSeq" id="XP_068354585.1">
    <property type="nucleotide sequence ID" value="XM_068508090.1"/>
</dbReference>
<feature type="region of interest" description="Disordered" evidence="1">
    <location>
        <begin position="624"/>
        <end position="645"/>
    </location>
</feature>
<feature type="transmembrane region" description="Helical" evidence="2">
    <location>
        <begin position="88"/>
        <end position="109"/>
    </location>
</feature>
<proteinExistence type="predicted"/>
<comment type="caution">
    <text evidence="3">The sequence shown here is derived from an EMBL/GenBank/DDBJ whole genome shotgun (WGS) entry which is preliminary data.</text>
</comment>
<protein>
    <submittedName>
        <fullName evidence="3">Uncharacterized protein</fullName>
    </submittedName>
</protein>
<feature type="transmembrane region" description="Helical" evidence="2">
    <location>
        <begin position="129"/>
        <end position="146"/>
    </location>
</feature>
<dbReference type="Proteomes" id="UP000179807">
    <property type="component" value="Unassembled WGS sequence"/>
</dbReference>
<name>A0A1J4JQQ4_9EUKA</name>
<feature type="transmembrane region" description="Helical" evidence="2">
    <location>
        <begin position="356"/>
        <end position="380"/>
    </location>
</feature>
<reference evidence="3" key="1">
    <citation type="submission" date="2016-10" db="EMBL/GenBank/DDBJ databases">
        <authorList>
            <person name="Benchimol M."/>
            <person name="Almeida L.G."/>
            <person name="Vasconcelos A.T."/>
            <person name="Perreira-Neves A."/>
            <person name="Rosa I.A."/>
            <person name="Tasca T."/>
            <person name="Bogo M.R."/>
            <person name="de Souza W."/>
        </authorList>
    </citation>
    <scope>NUCLEOTIDE SEQUENCE [LARGE SCALE GENOMIC DNA]</scope>
    <source>
        <strain evidence="3">K</strain>
    </source>
</reference>
<keyword evidence="4" id="KW-1185">Reference proteome</keyword>
<feature type="transmembrane region" description="Helical" evidence="2">
    <location>
        <begin position="228"/>
        <end position="250"/>
    </location>
</feature>
<organism evidence="3 4">
    <name type="scientific">Tritrichomonas foetus</name>
    <dbReference type="NCBI Taxonomy" id="1144522"/>
    <lineage>
        <taxon>Eukaryota</taxon>
        <taxon>Metamonada</taxon>
        <taxon>Parabasalia</taxon>
        <taxon>Tritrichomonadida</taxon>
        <taxon>Tritrichomonadidae</taxon>
        <taxon>Tritrichomonas</taxon>
    </lineage>
</organism>
<dbReference type="AlphaFoldDB" id="A0A1J4JQQ4"/>
<sequence>MNYLWFFQIHSIYFEMFYNFDSKQDIKTVNKKRSRYLIFMAATETTSSTFYQSTSQSFNSGNGQKYGGLIEQSFYKQIHNMLAQLMNYVYSVAPSFQSVHLVIVFFRLLQFGGPSLCSGYVHLWSRDDYSYQVVSYLSILFHLFPTDYRLTTGFYYLIAYIAIVGVVLILLFVSAKYFQKNASLPSILPPIISFYFASFGFVLHPIAFEIGFGMIGQLIFNVETAYSLVEIIIVLIISIVVSVFYFWIYLTISSQSLIFRPNSLQSATSPPQNLMLLSQLVVTILIALGEHGTEIARAVLLALSVVVYGLSIFIAHYHGGIISPYLSAAFLSTCITGFLSCLIIIILLITDKQATFIFLICFGIVWAVAFIGCLMITNWIRTRRLILLDAIIDNEESFSKIKSPNHLVNVAVAGFAASHPACISWTLLRYGVDKWPQNQMAWFIYAKFVSIYPEETQTLAWIFRKIIANKVKGSAAKTVKEQSLSIARQREPNLSPDLKLKLNHVSKHLTSTKHKLRHVWDLAIQGNISDMESATKRAIHDIEQSDAELLHIFRQFPNNRFVTRQYARFCRELKADQAGYLEMVEKTRYLQRGITVSKDQAHEFGMATFHDLPDKVSLANRENMVNPSESQTASQLDIDPDEEGNAESDESLVLLNRIGSLVIPSTRYTLILRLVLFIILFCAPVVALLVYTPIFTESLSEPLDHLANLAMLRTLVFQINGFSEERIYEGLGLFQEPKQTTSSLPASVGSSWKTIDQLIYVTAAITSKMQDVEKFRTLRVENSWVKLAQSVIFEPSIDYEYYQGLKPSIKTITVQSAVADYIQQQSILIDPNETFDNSIVNSSVVLNIIMNVVPLTHLLDNASTYFLEYINEHDDSIKRTINLIKYIAVAVIIVFYLGILVIQLVWINQNKEQVYRCLTALPKNAVSALTENLRVLKKEAENSSSSMANTEMNKS</sequence>
<dbReference type="VEuPathDB" id="TrichDB:TRFO_31710"/>